<dbReference type="Gene3D" id="3.40.1090.10">
    <property type="entry name" value="Cytosolic phospholipase A2 catalytic domain"/>
    <property type="match status" value="1"/>
</dbReference>
<evidence type="ECO:0000256" key="1">
    <source>
        <dbReference type="ARBA" id="ARBA00022801"/>
    </source>
</evidence>
<evidence type="ECO:0000256" key="4">
    <source>
        <dbReference type="SAM" id="MobiDB-lite"/>
    </source>
</evidence>
<comment type="caution">
    <text evidence="6">The sequence shown here is derived from an EMBL/GenBank/DDBJ whole genome shotgun (WGS) entry which is preliminary data.</text>
</comment>
<dbReference type="GO" id="GO:0046475">
    <property type="term" value="P:glycerophospholipid catabolic process"/>
    <property type="evidence" value="ECO:0007669"/>
    <property type="project" value="TreeGrafter"/>
</dbReference>
<keyword evidence="2 3" id="KW-0443">Lipid metabolism</keyword>
<sequence length="423" mass="49019">MLKKSSPQVKKTPGIRILKFLWDELSGSSSNQTFTDMWGQIIETMLNEENNNSKLSDQQQLWKGVRILSLSAFRSMLNIMKRMDFREWCEFTPYEVGLLKYGASVPTENFGSEFYMGRLMKKLPEPLSATWKVCIWGNVFAVNVLDALRATTSVDHFCDNWRKSTISHIDIEEMDKNRVIAHQNAILITPPSEYGSYLEGFLTKRPLEGTQKNFLNGFRLHKDYCQNAEFCTWKDTEFDVERPNKLTPQAKDLCLVDAGYYINASFTPLIRPERKVDLILSFDYTMDPPLKALEQTSEYCAQQGIPFPKVSLSEEEKKPTKECYRFIDEGNPEAPIVIHFPLVNDTFRMYKAPGEKRSPEEMSEGQVDLTSSDSPYETKQFTYKDSDFDKLMEITQYNLENNMKTVVDAIQASTERRKRRKQN</sequence>
<protein>
    <recommendedName>
        <fullName evidence="5">PLA2c domain-containing protein</fullName>
    </recommendedName>
</protein>
<evidence type="ECO:0000256" key="2">
    <source>
        <dbReference type="ARBA" id="ARBA00023098"/>
    </source>
</evidence>
<keyword evidence="3" id="KW-0442">Lipid degradation</keyword>
<feature type="region of interest" description="Disordered" evidence="4">
    <location>
        <begin position="354"/>
        <end position="380"/>
    </location>
</feature>
<evidence type="ECO:0000259" key="5">
    <source>
        <dbReference type="PROSITE" id="PS51210"/>
    </source>
</evidence>
<dbReference type="PROSITE" id="PS51210">
    <property type="entry name" value="PLA2C"/>
    <property type="match status" value="1"/>
</dbReference>
<gene>
    <name evidence="6" type="ORF">GDO86_016183</name>
</gene>
<dbReference type="GO" id="GO:0005544">
    <property type="term" value="F:calcium-dependent phospholipid binding"/>
    <property type="evidence" value="ECO:0007669"/>
    <property type="project" value="TreeGrafter"/>
</dbReference>
<proteinExistence type="predicted"/>
<dbReference type="EMBL" id="JAACNH010000003">
    <property type="protein sequence ID" value="KAG8449433.1"/>
    <property type="molecule type" value="Genomic_DNA"/>
</dbReference>
<dbReference type="PANTHER" id="PTHR10728">
    <property type="entry name" value="CYTOSOLIC PHOSPHOLIPASE A2"/>
    <property type="match status" value="1"/>
</dbReference>
<dbReference type="PANTHER" id="PTHR10728:SF64">
    <property type="entry name" value="PHOSPHOLIPASE A2"/>
    <property type="match status" value="1"/>
</dbReference>
<dbReference type="OrthoDB" id="419768at2759"/>
<evidence type="ECO:0000313" key="6">
    <source>
        <dbReference type="EMBL" id="KAG8449433.1"/>
    </source>
</evidence>
<organism evidence="6 7">
    <name type="scientific">Hymenochirus boettgeri</name>
    <name type="common">Congo dwarf clawed frog</name>
    <dbReference type="NCBI Taxonomy" id="247094"/>
    <lineage>
        <taxon>Eukaryota</taxon>
        <taxon>Metazoa</taxon>
        <taxon>Chordata</taxon>
        <taxon>Craniata</taxon>
        <taxon>Vertebrata</taxon>
        <taxon>Euteleostomi</taxon>
        <taxon>Amphibia</taxon>
        <taxon>Batrachia</taxon>
        <taxon>Anura</taxon>
        <taxon>Pipoidea</taxon>
        <taxon>Pipidae</taxon>
        <taxon>Pipinae</taxon>
        <taxon>Hymenochirus</taxon>
    </lineage>
</organism>
<dbReference type="GO" id="GO:0047498">
    <property type="term" value="F:calcium-dependent phospholipase A2 activity"/>
    <property type="evidence" value="ECO:0007669"/>
    <property type="project" value="TreeGrafter"/>
</dbReference>
<keyword evidence="7" id="KW-1185">Reference proteome</keyword>
<dbReference type="InterPro" id="IPR016035">
    <property type="entry name" value="Acyl_Trfase/lysoPLipase"/>
</dbReference>
<dbReference type="Proteomes" id="UP000812440">
    <property type="component" value="Chromosome 8_10"/>
</dbReference>
<name>A0A8T2K093_9PIPI</name>
<evidence type="ECO:0000313" key="7">
    <source>
        <dbReference type="Proteomes" id="UP000812440"/>
    </source>
</evidence>
<reference evidence="6" key="1">
    <citation type="thesis" date="2020" institute="ProQuest LLC" country="789 East Eisenhower Parkway, Ann Arbor, MI, USA">
        <title>Comparative Genomics and Chromosome Evolution.</title>
        <authorList>
            <person name="Mudd A.B."/>
        </authorList>
    </citation>
    <scope>NUCLEOTIDE SEQUENCE</scope>
    <source>
        <strain evidence="6">Female2</strain>
        <tissue evidence="6">Blood</tissue>
    </source>
</reference>
<feature type="domain" description="PLA2c" evidence="5">
    <location>
        <begin position="1"/>
        <end position="423"/>
    </location>
</feature>
<accession>A0A8T2K093</accession>
<dbReference type="AlphaFoldDB" id="A0A8T2K093"/>
<dbReference type="Pfam" id="PF01735">
    <property type="entry name" value="PLA2_B"/>
    <property type="match status" value="1"/>
</dbReference>
<dbReference type="GO" id="GO:0005509">
    <property type="term" value="F:calcium ion binding"/>
    <property type="evidence" value="ECO:0007669"/>
    <property type="project" value="TreeGrafter"/>
</dbReference>
<evidence type="ECO:0000256" key="3">
    <source>
        <dbReference type="PROSITE-ProRule" id="PRU00555"/>
    </source>
</evidence>
<keyword evidence="1 3" id="KW-0378">Hydrolase</keyword>
<feature type="compositionally biased region" description="Polar residues" evidence="4">
    <location>
        <begin position="368"/>
        <end position="380"/>
    </location>
</feature>
<dbReference type="SUPFAM" id="SSF52151">
    <property type="entry name" value="FabD/lysophospholipase-like"/>
    <property type="match status" value="1"/>
</dbReference>
<dbReference type="InterPro" id="IPR002642">
    <property type="entry name" value="LysoPLipase_cat_dom"/>
</dbReference>
<dbReference type="GO" id="GO:0005829">
    <property type="term" value="C:cytosol"/>
    <property type="evidence" value="ECO:0007669"/>
    <property type="project" value="TreeGrafter"/>
</dbReference>